<feature type="compositionally biased region" description="Basic and acidic residues" evidence="1">
    <location>
        <begin position="107"/>
        <end position="121"/>
    </location>
</feature>
<feature type="region of interest" description="Disordered" evidence="1">
    <location>
        <begin position="319"/>
        <end position="342"/>
    </location>
</feature>
<dbReference type="Proteomes" id="UP000306954">
    <property type="component" value="Unassembled WGS sequence"/>
</dbReference>
<gene>
    <name evidence="2" type="ORF">E3P90_02535</name>
</gene>
<protein>
    <submittedName>
        <fullName evidence="2">Uncharacterized protein</fullName>
    </submittedName>
</protein>
<evidence type="ECO:0000256" key="1">
    <source>
        <dbReference type="SAM" id="MobiDB-lite"/>
    </source>
</evidence>
<feature type="compositionally biased region" description="Basic and acidic residues" evidence="1">
    <location>
        <begin position="332"/>
        <end position="342"/>
    </location>
</feature>
<feature type="compositionally biased region" description="Acidic residues" evidence="1">
    <location>
        <begin position="174"/>
        <end position="183"/>
    </location>
</feature>
<name>A0A4T0H923_WALIC</name>
<dbReference type="EMBL" id="SPOF01000025">
    <property type="protein sequence ID" value="TIB11282.1"/>
    <property type="molecule type" value="Genomic_DNA"/>
</dbReference>
<evidence type="ECO:0000313" key="2">
    <source>
        <dbReference type="EMBL" id="TIB11282.1"/>
    </source>
</evidence>
<organism evidence="2 3">
    <name type="scientific">Wallemia ichthyophaga</name>
    <dbReference type="NCBI Taxonomy" id="245174"/>
    <lineage>
        <taxon>Eukaryota</taxon>
        <taxon>Fungi</taxon>
        <taxon>Dikarya</taxon>
        <taxon>Basidiomycota</taxon>
        <taxon>Wallemiomycotina</taxon>
        <taxon>Wallemiomycetes</taxon>
        <taxon>Wallemiales</taxon>
        <taxon>Wallemiaceae</taxon>
        <taxon>Wallemia</taxon>
    </lineage>
</organism>
<proteinExistence type="predicted"/>
<feature type="region of interest" description="Disordered" evidence="1">
    <location>
        <begin position="107"/>
        <end position="250"/>
    </location>
</feature>
<sequence>MGRKSATKKKQVEEEEEYEIDSIIDAMIGGVRGRPVSENSQLFCQLEGLLFYARFSLSHTYQGYPESDNCWVTDGDANNASELVKKFWYHNPDLYVDLGLKPNKVEKPQSLINREKGKDIQQEEDLNDNNEDQQHNRTFLNPPHSPDESDLDNGLDHDVDNHSNEDHHPAIPADDADDADDAADAAHSDKAATVDPEPESDTHSHSKLHSHSQTLSQPPSRPKRGRGRPSKASLGLNPTEKQTKSKKFKISSYDDAPRWDNHLDILGVSRSDVPGEKAMFKVQFDDARVNVYGFEELVERAPKTLCRYLSMYMDFDKAQTDNSEPSRPLKRHNQDGKTFFEV</sequence>
<dbReference type="AlphaFoldDB" id="A0A4T0H923"/>
<accession>A0A4T0H923</accession>
<comment type="caution">
    <text evidence="2">The sequence shown here is derived from an EMBL/GenBank/DDBJ whole genome shotgun (WGS) entry which is preliminary data.</text>
</comment>
<feature type="compositionally biased region" description="Basic and acidic residues" evidence="1">
    <location>
        <begin position="154"/>
        <end position="169"/>
    </location>
</feature>
<feature type="compositionally biased region" description="Acidic residues" evidence="1">
    <location>
        <begin position="122"/>
        <end position="131"/>
    </location>
</feature>
<reference evidence="2 3" key="1">
    <citation type="submission" date="2019-03" db="EMBL/GenBank/DDBJ databases">
        <title>Sequencing 23 genomes of Wallemia ichthyophaga.</title>
        <authorList>
            <person name="Gostincar C."/>
        </authorList>
    </citation>
    <scope>NUCLEOTIDE SEQUENCE [LARGE SCALE GENOMIC DNA]</scope>
    <source>
        <strain evidence="2 3">EXF-8621</strain>
    </source>
</reference>
<evidence type="ECO:0000313" key="3">
    <source>
        <dbReference type="Proteomes" id="UP000306954"/>
    </source>
</evidence>